<dbReference type="PROSITE" id="PS51257">
    <property type="entry name" value="PROKAR_LIPOPROTEIN"/>
    <property type="match status" value="1"/>
</dbReference>
<feature type="signal peptide" evidence="2">
    <location>
        <begin position="1"/>
        <end position="28"/>
    </location>
</feature>
<protein>
    <submittedName>
        <fullName evidence="3">Cytochrome c</fullName>
    </submittedName>
</protein>
<proteinExistence type="predicted"/>
<dbReference type="EMBL" id="FXAU01000001">
    <property type="protein sequence ID" value="SMG16424.1"/>
    <property type="molecule type" value="Genomic_DNA"/>
</dbReference>
<evidence type="ECO:0000313" key="4">
    <source>
        <dbReference type="Proteomes" id="UP000192980"/>
    </source>
</evidence>
<feature type="chain" id="PRO_5043825768" evidence="2">
    <location>
        <begin position="29"/>
        <end position="159"/>
    </location>
</feature>
<name>A0A1X7IN55_9SPHI</name>
<dbReference type="InterPro" id="IPR009056">
    <property type="entry name" value="Cyt_c-like_dom"/>
</dbReference>
<organism evidence="3 4">
    <name type="scientific">Sphingobacterium psychroaquaticum</name>
    <dbReference type="NCBI Taxonomy" id="561061"/>
    <lineage>
        <taxon>Bacteria</taxon>
        <taxon>Pseudomonadati</taxon>
        <taxon>Bacteroidota</taxon>
        <taxon>Sphingobacteriia</taxon>
        <taxon>Sphingobacteriales</taxon>
        <taxon>Sphingobacteriaceae</taxon>
        <taxon>Sphingobacterium</taxon>
    </lineage>
</organism>
<keyword evidence="4" id="KW-1185">Reference proteome</keyword>
<dbReference type="GO" id="GO:0009055">
    <property type="term" value="F:electron transfer activity"/>
    <property type="evidence" value="ECO:0007669"/>
    <property type="project" value="InterPro"/>
</dbReference>
<feature type="region of interest" description="Disordered" evidence="1">
    <location>
        <begin position="25"/>
        <end position="53"/>
    </location>
</feature>
<dbReference type="PROSITE" id="PS51007">
    <property type="entry name" value="CYTC"/>
    <property type="match status" value="1"/>
</dbReference>
<keyword evidence="2" id="KW-0732">Signal</keyword>
<reference evidence="3 4" key="1">
    <citation type="submission" date="2017-04" db="EMBL/GenBank/DDBJ databases">
        <authorList>
            <person name="Afonso C.L."/>
            <person name="Miller P.J."/>
            <person name="Scott M.A."/>
            <person name="Spackman E."/>
            <person name="Goraichik I."/>
            <person name="Dimitrov K.M."/>
            <person name="Suarez D.L."/>
            <person name="Swayne D.E."/>
        </authorList>
    </citation>
    <scope>NUCLEOTIDE SEQUENCE [LARGE SCALE GENOMIC DNA]</scope>
    <source>
        <strain evidence="3 4">DSM 22418</strain>
    </source>
</reference>
<dbReference type="GO" id="GO:0020037">
    <property type="term" value="F:heme binding"/>
    <property type="evidence" value="ECO:0007669"/>
    <property type="project" value="InterPro"/>
</dbReference>
<dbReference type="STRING" id="561061.SAMN05660862_1067"/>
<sequence>MKKLMYLFAVCMLIYACSQGNNSGQDQAASTDATTSASPAATSGYDPKRGEGKYDKVEVGDKLDAAMAAKGETVANLKCASCHKYSKEKLVGPGWSGVSKKHKPEWIMNFITNPDAMIDKDPELQAQLEICLVRMPNQNLSEEDARNILEFMRKNDGVQ</sequence>
<evidence type="ECO:0000256" key="2">
    <source>
        <dbReference type="SAM" id="SignalP"/>
    </source>
</evidence>
<gene>
    <name evidence="3" type="ORF">SAMN05660862_1067</name>
</gene>
<dbReference type="OrthoDB" id="2827525at2"/>
<dbReference type="Pfam" id="PF00034">
    <property type="entry name" value="Cytochrom_C"/>
    <property type="match status" value="1"/>
</dbReference>
<dbReference type="Gene3D" id="1.10.760.10">
    <property type="entry name" value="Cytochrome c-like domain"/>
    <property type="match status" value="1"/>
</dbReference>
<evidence type="ECO:0000256" key="1">
    <source>
        <dbReference type="SAM" id="MobiDB-lite"/>
    </source>
</evidence>
<dbReference type="RefSeq" id="WP_085471875.1">
    <property type="nucleotide sequence ID" value="NZ_CP038029.1"/>
</dbReference>
<evidence type="ECO:0000313" key="3">
    <source>
        <dbReference type="EMBL" id="SMG16424.1"/>
    </source>
</evidence>
<dbReference type="InterPro" id="IPR036909">
    <property type="entry name" value="Cyt_c-like_dom_sf"/>
</dbReference>
<dbReference type="AlphaFoldDB" id="A0A1X7IN55"/>
<feature type="compositionally biased region" description="Low complexity" evidence="1">
    <location>
        <begin position="28"/>
        <end position="43"/>
    </location>
</feature>
<dbReference type="SUPFAM" id="SSF46626">
    <property type="entry name" value="Cytochrome c"/>
    <property type="match status" value="1"/>
</dbReference>
<dbReference type="Proteomes" id="UP000192980">
    <property type="component" value="Unassembled WGS sequence"/>
</dbReference>
<accession>A0A1X7IN55</accession>